<dbReference type="GeneID" id="74529159"/>
<accession>A0A1H7HQQ1</accession>
<evidence type="ECO:0000313" key="4">
    <source>
        <dbReference type="Proteomes" id="UP001058330"/>
    </source>
</evidence>
<evidence type="ECO:0000313" key="1">
    <source>
        <dbReference type="EMBL" id="SEK51832.1"/>
    </source>
</evidence>
<name>A0A1H7HQQ1_HALLR</name>
<dbReference type="OrthoDB" id="311268at2157"/>
<evidence type="ECO:0000313" key="3">
    <source>
        <dbReference type="Proteomes" id="UP000183894"/>
    </source>
</evidence>
<proteinExistence type="predicted"/>
<gene>
    <name evidence="2" type="ORF">KU306_09620</name>
    <name evidence="1" type="ORF">SAMN04488691_101637</name>
</gene>
<sequence>MVDTETYTIEGPSGDSEEIELPEGLVDIFAEQGEEPTDVVADVLVQAFAQQAHVVAHHSEGEVASDIAAINDAMEDLFEERFGVSLADALGHSH</sequence>
<dbReference type="Pfam" id="PF24411">
    <property type="entry name" value="DUF7545"/>
    <property type="match status" value="1"/>
</dbReference>
<dbReference type="AlphaFoldDB" id="A0A1H7HQQ1"/>
<reference evidence="1 3" key="1">
    <citation type="submission" date="2016-10" db="EMBL/GenBank/DDBJ databases">
        <authorList>
            <person name="de Groot N.N."/>
        </authorList>
    </citation>
    <scope>NUCLEOTIDE SEQUENCE [LARGE SCALE GENOMIC DNA]</scope>
    <source>
        <strain evidence="1 3">CDM_5</strain>
    </source>
</reference>
<dbReference type="RefSeq" id="WP_007539089.1">
    <property type="nucleotide sequence ID" value="NZ_CP078063.1"/>
</dbReference>
<protein>
    <submittedName>
        <fullName evidence="1">Uncharacterized protein</fullName>
    </submittedName>
</protein>
<dbReference type="Proteomes" id="UP001058330">
    <property type="component" value="Chromosome"/>
</dbReference>
<organism evidence="1 3">
    <name type="scientific">Haloferax larsenii</name>
    <dbReference type="NCBI Taxonomy" id="302484"/>
    <lineage>
        <taxon>Archaea</taxon>
        <taxon>Methanobacteriati</taxon>
        <taxon>Methanobacteriota</taxon>
        <taxon>Stenosarchaea group</taxon>
        <taxon>Halobacteria</taxon>
        <taxon>Halobacteriales</taxon>
        <taxon>Haloferacaceae</taxon>
        <taxon>Haloferax</taxon>
    </lineage>
</organism>
<reference evidence="2" key="2">
    <citation type="submission" date="2021-07" db="EMBL/GenBank/DDBJ databases">
        <title>Studies on halocins as antimicrobial molecules from haloarchaea.</title>
        <authorList>
            <person name="Kumar S."/>
            <person name="Khare S.K."/>
        </authorList>
    </citation>
    <scope>NUCLEOTIDE SEQUENCE</scope>
    <source>
        <strain evidence="2">NCIM 5678</strain>
    </source>
</reference>
<dbReference type="Proteomes" id="UP000183894">
    <property type="component" value="Unassembled WGS sequence"/>
</dbReference>
<evidence type="ECO:0000313" key="2">
    <source>
        <dbReference type="EMBL" id="UVE49186.1"/>
    </source>
</evidence>
<dbReference type="InterPro" id="IPR055967">
    <property type="entry name" value="DUF7545"/>
</dbReference>
<dbReference type="EMBL" id="CP078063">
    <property type="protein sequence ID" value="UVE49186.1"/>
    <property type="molecule type" value="Genomic_DNA"/>
</dbReference>
<keyword evidence="4" id="KW-1185">Reference proteome</keyword>
<dbReference type="EMBL" id="FOAD01000001">
    <property type="protein sequence ID" value="SEK51832.1"/>
    <property type="molecule type" value="Genomic_DNA"/>
</dbReference>